<dbReference type="CDD" id="cd00609">
    <property type="entry name" value="AAT_like"/>
    <property type="match status" value="1"/>
</dbReference>
<keyword evidence="1" id="KW-0032">Aminotransferase</keyword>
<evidence type="ECO:0000313" key="1">
    <source>
        <dbReference type="EMBL" id="MCI2242543.1"/>
    </source>
</evidence>
<dbReference type="Proteomes" id="UP001430755">
    <property type="component" value="Unassembled WGS sequence"/>
</dbReference>
<dbReference type="InterPro" id="IPR015422">
    <property type="entry name" value="PyrdxlP-dep_Trfase_small"/>
</dbReference>
<organism evidence="1 2">
    <name type="scientific">Adlercreutzia faecimuris</name>
    <dbReference type="NCBI Taxonomy" id="2897341"/>
    <lineage>
        <taxon>Bacteria</taxon>
        <taxon>Bacillati</taxon>
        <taxon>Actinomycetota</taxon>
        <taxon>Coriobacteriia</taxon>
        <taxon>Eggerthellales</taxon>
        <taxon>Eggerthellaceae</taxon>
        <taxon>Adlercreutzia</taxon>
    </lineage>
</organism>
<dbReference type="SUPFAM" id="SSF53383">
    <property type="entry name" value="PLP-dependent transferases"/>
    <property type="match status" value="1"/>
</dbReference>
<keyword evidence="1" id="KW-0808">Transferase</keyword>
<dbReference type="InterPro" id="IPR015421">
    <property type="entry name" value="PyrdxlP-dep_Trfase_major"/>
</dbReference>
<comment type="caution">
    <text evidence="1">The sequence shown here is derived from an EMBL/GenBank/DDBJ whole genome shotgun (WGS) entry which is preliminary data.</text>
</comment>
<sequence length="430" mass="46301">MARYVDLTAEEQRAELARLREEHAAFKARGLALNMARGKPASDQLDLSLPLLDVLRSDSDLTSEDGTDCRNYGVIDGIPEAKRLMAAMLDDDPENVIVLGSSSLTAMYDAMARCLDFGTGGGAPWCTLPAVRWLCPVPGYDRHFAVCEALGIEMIPVPMGADGPDMDLVERLVAEDEAVKGIWCVPKYSNPGGVTYSDEVVRRLAAMECAADDFRIFWDNAYAVHHLFDDAADQDRLLDIADTCVEAGVPDRYLKFASTSKVTLPGAGVAALAASPEICDEIRAQMGAQVIGYDKINQLRHARFLRDAEGIAAHMRGHAAILRPKFALVQAKLHAALDEAAVATWSDPRGGYFVSFDGMPGTAARTVALAREAGVTMTGAGATWPYGRDPEDANIRIAPTLPPLEELDEALDVFACCAKMAALEALLAAE</sequence>
<dbReference type="EMBL" id="JAJMLW010000003">
    <property type="protein sequence ID" value="MCI2242543.1"/>
    <property type="molecule type" value="Genomic_DNA"/>
</dbReference>
<evidence type="ECO:0000313" key="2">
    <source>
        <dbReference type="Proteomes" id="UP001430755"/>
    </source>
</evidence>
<name>A0ABS9WI42_9ACTN</name>
<dbReference type="InterPro" id="IPR015424">
    <property type="entry name" value="PyrdxlP-dep_Trfase"/>
</dbReference>
<dbReference type="RefSeq" id="WP_242165916.1">
    <property type="nucleotide sequence ID" value="NZ_JAJMLW010000003.1"/>
</dbReference>
<proteinExistence type="predicted"/>
<accession>A0ABS9WI42</accession>
<dbReference type="Pfam" id="PF12897">
    <property type="entry name" value="Asp_aminotransf"/>
    <property type="match status" value="1"/>
</dbReference>
<dbReference type="Gene3D" id="3.40.640.10">
    <property type="entry name" value="Type I PLP-dependent aspartate aminotransferase-like (Major domain)"/>
    <property type="match status" value="1"/>
</dbReference>
<dbReference type="PANTHER" id="PTHR43799">
    <property type="entry name" value="AMINOTRANSFERASE, PUTATIVE-RELATED"/>
    <property type="match status" value="1"/>
</dbReference>
<keyword evidence="2" id="KW-1185">Reference proteome</keyword>
<reference evidence="1" key="1">
    <citation type="submission" date="2021-11" db="EMBL/GenBank/DDBJ databases">
        <title>A Novel Adlercreutzia Species, isolated from a Allomyrina dichotoma larva feces.</title>
        <authorList>
            <person name="Suh M.K."/>
        </authorList>
    </citation>
    <scope>NUCLEOTIDE SEQUENCE</scope>
    <source>
        <strain evidence="1">JBNU-10</strain>
    </source>
</reference>
<protein>
    <submittedName>
        <fullName evidence="1">Aminotransferase class I/II-fold pyridoxal phosphate-dependent enzyme</fullName>
    </submittedName>
</protein>
<dbReference type="InterPro" id="IPR024551">
    <property type="entry name" value="AspAT_Ic"/>
</dbReference>
<dbReference type="GO" id="GO:0008483">
    <property type="term" value="F:transaminase activity"/>
    <property type="evidence" value="ECO:0007669"/>
    <property type="project" value="UniProtKB-KW"/>
</dbReference>
<gene>
    <name evidence="1" type="ORF">LPT13_09275</name>
</gene>
<dbReference type="Gene3D" id="3.90.1150.10">
    <property type="entry name" value="Aspartate Aminotransferase, domain 1"/>
    <property type="match status" value="1"/>
</dbReference>
<dbReference type="PANTHER" id="PTHR43799:SF1">
    <property type="entry name" value="ASPARTATE AMINOTRANSFERASE"/>
    <property type="match status" value="1"/>
</dbReference>